<evidence type="ECO:0000256" key="6">
    <source>
        <dbReference type="ARBA" id="ARBA00022884"/>
    </source>
</evidence>
<dbReference type="InterPro" id="IPR000100">
    <property type="entry name" value="RNase_P"/>
</dbReference>
<dbReference type="Proteomes" id="UP000295292">
    <property type="component" value="Unassembled WGS sequence"/>
</dbReference>
<keyword evidence="6" id="KW-0694">RNA-binding</keyword>
<dbReference type="NCBIfam" id="TIGR00188">
    <property type="entry name" value="rnpA"/>
    <property type="match status" value="1"/>
</dbReference>
<sequence>MKKTFKKEERLCNKSLLNKLFHSGSSFVVYPFRMVYTEVALEKVQSPVSVVISVSKRRFKAAPDRNRIKRLIREAYRQQKSIALYPFMESKSSGLLLAIQYVGKEEVPFATVWTKMEKALAQLINENNQ</sequence>
<dbReference type="PROSITE" id="PS00648">
    <property type="entry name" value="RIBONUCLEASE_P"/>
    <property type="match status" value="1"/>
</dbReference>
<evidence type="ECO:0000256" key="1">
    <source>
        <dbReference type="ARBA" id="ARBA00002663"/>
    </source>
</evidence>
<proteinExistence type="predicted"/>
<accession>A0A4R6WUC0</accession>
<dbReference type="SUPFAM" id="SSF54211">
    <property type="entry name" value="Ribosomal protein S5 domain 2-like"/>
    <property type="match status" value="1"/>
</dbReference>
<dbReference type="EC" id="3.1.26.5" evidence="7"/>
<dbReference type="InterPro" id="IPR020539">
    <property type="entry name" value="RNase_P_CS"/>
</dbReference>
<reference evidence="8 9" key="1">
    <citation type="submission" date="2019-03" db="EMBL/GenBank/DDBJ databases">
        <title>Genomic Encyclopedia of Archaeal and Bacterial Type Strains, Phase II (KMG-II): from individual species to whole genera.</title>
        <authorList>
            <person name="Goeker M."/>
        </authorList>
    </citation>
    <scope>NUCLEOTIDE SEQUENCE [LARGE SCALE GENOMIC DNA]</scope>
    <source>
        <strain evidence="8 9">DSM 28353</strain>
    </source>
</reference>
<evidence type="ECO:0000256" key="5">
    <source>
        <dbReference type="ARBA" id="ARBA00022801"/>
    </source>
</evidence>
<comment type="function">
    <text evidence="1">RNaseP catalyzes the removal of the 5'-leader sequence from pre-tRNA to produce the mature 5'-terminus. It can also cleave other RNA substrates such as 4.5S RNA. The protein component plays an auxiliary but essential role in vivo by binding to the 5'-leader sequence and broadening the substrate specificity of the ribozyme.</text>
</comment>
<name>A0A4R6WUC0_9SPHI</name>
<evidence type="ECO:0000256" key="2">
    <source>
        <dbReference type="ARBA" id="ARBA00022694"/>
    </source>
</evidence>
<evidence type="ECO:0000256" key="3">
    <source>
        <dbReference type="ARBA" id="ARBA00022722"/>
    </source>
</evidence>
<dbReference type="InterPro" id="IPR020568">
    <property type="entry name" value="Ribosomal_Su5_D2-typ_SF"/>
</dbReference>
<evidence type="ECO:0000256" key="7">
    <source>
        <dbReference type="NCBIfam" id="TIGR00188"/>
    </source>
</evidence>
<dbReference type="InterPro" id="IPR014721">
    <property type="entry name" value="Ribsml_uS5_D2-typ_fold_subgr"/>
</dbReference>
<dbReference type="RefSeq" id="WP_133582526.1">
    <property type="nucleotide sequence ID" value="NZ_SNYV01000001.1"/>
</dbReference>
<evidence type="ECO:0000256" key="4">
    <source>
        <dbReference type="ARBA" id="ARBA00022759"/>
    </source>
</evidence>
<dbReference type="GO" id="GO:0000049">
    <property type="term" value="F:tRNA binding"/>
    <property type="evidence" value="ECO:0007669"/>
    <property type="project" value="InterPro"/>
</dbReference>
<protein>
    <recommendedName>
        <fullName evidence="7">Ribonuclease P protein component</fullName>
        <ecNumber evidence="7">3.1.26.5</ecNumber>
    </recommendedName>
</protein>
<organism evidence="8 9">
    <name type="scientific">Sphingobacterium yanglingense</name>
    <dbReference type="NCBI Taxonomy" id="1437280"/>
    <lineage>
        <taxon>Bacteria</taxon>
        <taxon>Pseudomonadati</taxon>
        <taxon>Bacteroidota</taxon>
        <taxon>Sphingobacteriia</taxon>
        <taxon>Sphingobacteriales</taxon>
        <taxon>Sphingobacteriaceae</taxon>
        <taxon>Sphingobacterium</taxon>
    </lineage>
</organism>
<evidence type="ECO:0000313" key="9">
    <source>
        <dbReference type="Proteomes" id="UP000295292"/>
    </source>
</evidence>
<dbReference type="Pfam" id="PF00825">
    <property type="entry name" value="Ribonuclease_P"/>
    <property type="match status" value="1"/>
</dbReference>
<keyword evidence="2" id="KW-0819">tRNA processing</keyword>
<dbReference type="OrthoDB" id="1524972at2"/>
<keyword evidence="4" id="KW-0255">Endonuclease</keyword>
<dbReference type="AlphaFoldDB" id="A0A4R6WUC0"/>
<dbReference type="EMBL" id="SNYV01000001">
    <property type="protein sequence ID" value="TDQ82876.1"/>
    <property type="molecule type" value="Genomic_DNA"/>
</dbReference>
<dbReference type="Gene3D" id="3.30.230.10">
    <property type="match status" value="1"/>
</dbReference>
<evidence type="ECO:0000313" key="8">
    <source>
        <dbReference type="EMBL" id="TDQ82876.1"/>
    </source>
</evidence>
<dbReference type="GO" id="GO:0008033">
    <property type="term" value="P:tRNA processing"/>
    <property type="evidence" value="ECO:0007669"/>
    <property type="project" value="UniProtKB-KW"/>
</dbReference>
<dbReference type="GO" id="GO:0004526">
    <property type="term" value="F:ribonuclease P activity"/>
    <property type="evidence" value="ECO:0007669"/>
    <property type="project" value="UniProtKB-UniRule"/>
</dbReference>
<keyword evidence="5" id="KW-0378">Hydrolase</keyword>
<keyword evidence="3" id="KW-0540">Nuclease</keyword>
<gene>
    <name evidence="8" type="ORF">CLV99_0098</name>
</gene>
<comment type="caution">
    <text evidence="8">The sequence shown here is derived from an EMBL/GenBank/DDBJ whole genome shotgun (WGS) entry which is preliminary data.</text>
</comment>
<keyword evidence="9" id="KW-1185">Reference proteome</keyword>